<evidence type="ECO:0000313" key="3">
    <source>
        <dbReference type="EMBL" id="ASN22723.1"/>
    </source>
</evidence>
<feature type="domain" description="A-factor biosynthesis hotdog" evidence="2">
    <location>
        <begin position="69"/>
        <end position="208"/>
    </location>
</feature>
<organism evidence="3 4">
    <name type="scientific">Streptomyces pluripotens</name>
    <dbReference type="NCBI Taxonomy" id="1355015"/>
    <lineage>
        <taxon>Bacteria</taxon>
        <taxon>Bacillati</taxon>
        <taxon>Actinomycetota</taxon>
        <taxon>Actinomycetes</taxon>
        <taxon>Kitasatosporales</taxon>
        <taxon>Streptomycetaceae</taxon>
        <taxon>Streptomyces</taxon>
    </lineage>
</organism>
<name>A0A221NRV3_9ACTN</name>
<sequence length="385" mass="41644">MGAGRRPRTVGRRHRRFEGAPHAGARPGTGAGRGRHRHRHLAPTPGRPARPAQLRSGSVQFTRTLPRELVHRAAVAEVFLTDAERRGEDEVLLAAQLPRRHAFYHDTRGDRSRRDPMLLLEACRQGIFVVAHRYLGVPLGHKFLLRAVEFDVPDPAALDGDDPSTEAVIATRIEQRFHGRAGTTGLRLGFDMTIGAREALMARIDYSWMPPRAWARLRAGQRGAFGLPEVPVALPGPRAEPALVGRHDPANAVISAPRTAQDGTHTARLIADTDHPTLYDHWVDHVPGMLELEAFRQLALTAAVDAGTLRTPTALMVGLAARFCCFAEMDLPLECRIAPVLPGTDIECGLYQRGALAAEARVRLADPGTAGLSGALAAPAARGAG</sequence>
<feature type="region of interest" description="Disordered" evidence="1">
    <location>
        <begin position="1"/>
        <end position="55"/>
    </location>
</feature>
<dbReference type="AlphaFoldDB" id="A0A221NRV3"/>
<evidence type="ECO:0000313" key="4">
    <source>
        <dbReference type="Proteomes" id="UP000031501"/>
    </source>
</evidence>
<feature type="compositionally biased region" description="Basic residues" evidence="1">
    <location>
        <begin position="1"/>
        <end position="16"/>
    </location>
</feature>
<dbReference type="InterPro" id="IPR005509">
    <property type="entry name" value="AfsA_hotdog_dom"/>
</dbReference>
<reference evidence="3 4" key="1">
    <citation type="submission" date="2017-07" db="EMBL/GenBank/DDBJ databases">
        <title>Genome sequence of Streptomyces pluripotens MUSC 137T.</title>
        <authorList>
            <person name="Ser H.-L."/>
            <person name="Lee L.-H."/>
        </authorList>
    </citation>
    <scope>NUCLEOTIDE SEQUENCE [LARGE SCALE GENOMIC DNA]</scope>
    <source>
        <strain evidence="3 4">MUSC 137</strain>
    </source>
</reference>
<dbReference type="InterPro" id="IPR047757">
    <property type="entry name" value="AfsA-like"/>
</dbReference>
<dbReference type="NCBIfam" id="NF041195">
    <property type="entry name" value="ScbA_BarX_GamBu"/>
    <property type="match status" value="1"/>
</dbReference>
<keyword evidence="4" id="KW-1185">Reference proteome</keyword>
<dbReference type="GO" id="GO:0016740">
    <property type="term" value="F:transferase activity"/>
    <property type="evidence" value="ECO:0007669"/>
    <property type="project" value="InterPro"/>
</dbReference>
<gene>
    <name evidence="3" type="ORF">LK07_00285</name>
</gene>
<accession>A0A221NRV3</accession>
<evidence type="ECO:0000256" key="1">
    <source>
        <dbReference type="SAM" id="MobiDB-lite"/>
    </source>
</evidence>
<proteinExistence type="predicted"/>
<dbReference type="EMBL" id="CP022433">
    <property type="protein sequence ID" value="ASN22723.1"/>
    <property type="molecule type" value="Genomic_DNA"/>
</dbReference>
<dbReference type="Proteomes" id="UP000031501">
    <property type="component" value="Chromosome"/>
</dbReference>
<feature type="domain" description="A-factor biosynthesis hotdog" evidence="2">
    <location>
        <begin position="243"/>
        <end position="342"/>
    </location>
</feature>
<evidence type="ECO:0000259" key="2">
    <source>
        <dbReference type="Pfam" id="PF03756"/>
    </source>
</evidence>
<dbReference type="Pfam" id="PF03756">
    <property type="entry name" value="AfsA"/>
    <property type="match status" value="2"/>
</dbReference>
<protein>
    <submittedName>
        <fullName evidence="3">A-factor biosynthesis protein</fullName>
    </submittedName>
</protein>